<dbReference type="Proteomes" id="UP000193104">
    <property type="component" value="Unassembled WGS sequence"/>
</dbReference>
<organism evidence="1 2">
    <name type="scientific">Pantoea wallisii</name>
    <dbReference type="NCBI Taxonomy" id="1076551"/>
    <lineage>
        <taxon>Bacteria</taxon>
        <taxon>Pseudomonadati</taxon>
        <taxon>Pseudomonadota</taxon>
        <taxon>Gammaproteobacteria</taxon>
        <taxon>Enterobacterales</taxon>
        <taxon>Erwiniaceae</taxon>
        <taxon>Pantoea</taxon>
    </lineage>
</organism>
<proteinExistence type="predicted"/>
<accession>A0A1X1D6T7</accession>
<comment type="caution">
    <text evidence="1">The sequence shown here is derived from an EMBL/GenBank/DDBJ whole genome shotgun (WGS) entry which is preliminary data.</text>
</comment>
<evidence type="ECO:0000313" key="2">
    <source>
        <dbReference type="Proteomes" id="UP000193104"/>
    </source>
</evidence>
<dbReference type="EMBL" id="MLFS01000042">
    <property type="protein sequence ID" value="ORM72393.1"/>
    <property type="molecule type" value="Genomic_DNA"/>
</dbReference>
<evidence type="ECO:0000313" key="1">
    <source>
        <dbReference type="EMBL" id="ORM72393.1"/>
    </source>
</evidence>
<dbReference type="STRING" id="1076551.HA48_14650"/>
<dbReference type="RefSeq" id="WP_113655434.1">
    <property type="nucleotide sequence ID" value="NZ_MLFS01000042.1"/>
</dbReference>
<name>A0A1X1D6T7_9GAMM</name>
<dbReference type="AlphaFoldDB" id="A0A1X1D6T7"/>
<sequence>MSVKGDAYYISAVQGAADEISFKGSFDCQISSMNGRFGITLFDEHYDAGEGDISDAANLALATLHEIASVNGKHLAMYRMQADVSTIDLSGVMSIRMVEEKP</sequence>
<keyword evidence="2" id="KW-1185">Reference proteome</keyword>
<reference evidence="1 2" key="1">
    <citation type="journal article" date="2017" name="Antonie Van Leeuwenhoek">
        <title>Phylogenomic resolution of the bacterial genus Pantoea and its relationship with Erwinia and Tatumella.</title>
        <authorList>
            <person name="Palmer M."/>
            <person name="Steenkamp E.T."/>
            <person name="Coetzee M.P."/>
            <person name="Chan W.Y."/>
            <person name="van Zyl E."/>
            <person name="De Maayer P."/>
            <person name="Coutinho T.A."/>
            <person name="Blom J."/>
            <person name="Smits T.H."/>
            <person name="Duffy B."/>
            <person name="Venter S.N."/>
        </authorList>
    </citation>
    <scope>NUCLEOTIDE SEQUENCE [LARGE SCALE GENOMIC DNA]</scope>
    <source>
        <strain evidence="1 2">LMG 26277</strain>
    </source>
</reference>
<protein>
    <submittedName>
        <fullName evidence="1">Uncharacterized protein</fullName>
    </submittedName>
</protein>
<gene>
    <name evidence="1" type="ORF">HA48_14650</name>
</gene>